<sequence length="75" mass="8642">MLADDAEKGWFDVAQGELTEREINEKRFAIRKKKSAVMKSAFAGMVIPEKAGLMTKAESQMRRYFQSHYPELTNE</sequence>
<dbReference type="Proteomes" id="UP000032748">
    <property type="component" value="Chromosome"/>
</dbReference>
<evidence type="ECO:0000313" key="2">
    <source>
        <dbReference type="Proteomes" id="UP000032748"/>
    </source>
</evidence>
<protein>
    <submittedName>
        <fullName evidence="1">Uncharacterized protein</fullName>
    </submittedName>
</protein>
<accession>A0A0D5Y2T7</accession>
<dbReference type="EMBL" id="CP011110">
    <property type="protein sequence ID" value="AKA25370.1"/>
    <property type="molecule type" value="Genomic_DNA"/>
</dbReference>
<proteinExistence type="predicted"/>
<dbReference type="AlphaFoldDB" id="A0A0D5Y2T7"/>
<reference evidence="1 2" key="1">
    <citation type="journal article" date="2015" name="Mol. Plant Microbe Interact.">
        <title>Comparative Genomic Analysis of Pseudomonas chlororaphis PCL1606 Reveals New Insight into Antifungal Compounds Involved in Biocontrol.</title>
        <authorList>
            <person name="Calderon C.E."/>
            <person name="Ramos C."/>
            <person name="de Vicente A."/>
            <person name="Cazorla F.M."/>
        </authorList>
    </citation>
    <scope>NUCLEOTIDE SEQUENCE [LARGE SCALE GENOMIC DNA]</scope>
    <source>
        <strain evidence="1 2">PCL1606</strain>
    </source>
</reference>
<organism evidence="1 2">
    <name type="scientific">Pseudomonas chlororaphis</name>
    <dbReference type="NCBI Taxonomy" id="587753"/>
    <lineage>
        <taxon>Bacteria</taxon>
        <taxon>Pseudomonadati</taxon>
        <taxon>Pseudomonadota</taxon>
        <taxon>Gammaproteobacteria</taxon>
        <taxon>Pseudomonadales</taxon>
        <taxon>Pseudomonadaceae</taxon>
        <taxon>Pseudomonas</taxon>
    </lineage>
</organism>
<dbReference type="PATRIC" id="fig|587753.10.peg.3911"/>
<name>A0A0D5Y2T7_9PSED</name>
<gene>
    <name evidence="1" type="ORF">PCL1606_39190</name>
</gene>
<evidence type="ECO:0000313" key="1">
    <source>
        <dbReference type="EMBL" id="AKA25370.1"/>
    </source>
</evidence>
<dbReference type="KEGG" id="pcz:PCL1606_39190"/>